<evidence type="ECO:0000313" key="2">
    <source>
        <dbReference type="EMBL" id="SVE09316.1"/>
    </source>
</evidence>
<sequence length="78" mass="8611">MGAAQVARRVGGDYFQVKMRKKRLRGEDLRRSIKDQVRHPYITGQGLDKSDDERDSEGRDSSASEGAGTSEEANSEPA</sequence>
<feature type="compositionally biased region" description="Basic and acidic residues" evidence="1">
    <location>
        <begin position="25"/>
        <end position="38"/>
    </location>
</feature>
<protein>
    <submittedName>
        <fullName evidence="2">Uncharacterized protein</fullName>
    </submittedName>
</protein>
<dbReference type="AlphaFoldDB" id="A0A383AN29"/>
<organism evidence="2">
    <name type="scientific">marine metagenome</name>
    <dbReference type="NCBI Taxonomy" id="408172"/>
    <lineage>
        <taxon>unclassified sequences</taxon>
        <taxon>metagenomes</taxon>
        <taxon>ecological metagenomes</taxon>
    </lineage>
</organism>
<evidence type="ECO:0000256" key="1">
    <source>
        <dbReference type="SAM" id="MobiDB-lite"/>
    </source>
</evidence>
<reference evidence="2" key="1">
    <citation type="submission" date="2018-05" db="EMBL/GenBank/DDBJ databases">
        <authorList>
            <person name="Lanie J.A."/>
            <person name="Ng W.-L."/>
            <person name="Kazmierczak K.M."/>
            <person name="Andrzejewski T.M."/>
            <person name="Davidsen T.M."/>
            <person name="Wayne K.J."/>
            <person name="Tettelin H."/>
            <person name="Glass J.I."/>
            <person name="Rusch D."/>
            <person name="Podicherti R."/>
            <person name="Tsui H.-C.T."/>
            <person name="Winkler M.E."/>
        </authorList>
    </citation>
    <scope>NUCLEOTIDE SEQUENCE</scope>
</reference>
<dbReference type="EMBL" id="UINC01193614">
    <property type="protein sequence ID" value="SVE09316.1"/>
    <property type="molecule type" value="Genomic_DNA"/>
</dbReference>
<feature type="compositionally biased region" description="Basic and acidic residues" evidence="1">
    <location>
        <begin position="48"/>
        <end position="62"/>
    </location>
</feature>
<feature type="region of interest" description="Disordered" evidence="1">
    <location>
        <begin position="25"/>
        <end position="78"/>
    </location>
</feature>
<feature type="non-terminal residue" evidence="2">
    <location>
        <position position="78"/>
    </location>
</feature>
<name>A0A383AN29_9ZZZZ</name>
<feature type="compositionally biased region" description="Low complexity" evidence="1">
    <location>
        <begin position="63"/>
        <end position="78"/>
    </location>
</feature>
<accession>A0A383AN29</accession>
<proteinExistence type="predicted"/>
<gene>
    <name evidence="2" type="ORF">METZ01_LOCUS462170</name>
</gene>